<evidence type="ECO:0000313" key="1">
    <source>
        <dbReference type="EMBL" id="KIK94460.1"/>
    </source>
</evidence>
<gene>
    <name evidence="1" type="ORF">PAXRUDRAFT_142801</name>
</gene>
<dbReference type="InParanoid" id="A0A0D0E802"/>
<evidence type="ECO:0000313" key="2">
    <source>
        <dbReference type="Proteomes" id="UP000054538"/>
    </source>
</evidence>
<dbReference type="HOGENOM" id="CLU_005726_9_2_1"/>
<proteinExistence type="predicted"/>
<accession>A0A0D0E802</accession>
<sequence>MYARGSTNYCHHQILYNQFDFINVESLLETTYKRKGFKLLFLLKFHYELDFTEQCWSHAKQLYCCYVSTISKRGQFGA</sequence>
<dbReference type="EMBL" id="KN825105">
    <property type="protein sequence ID" value="KIK94460.1"/>
    <property type="molecule type" value="Genomic_DNA"/>
</dbReference>
<dbReference type="AlphaFoldDB" id="A0A0D0E802"/>
<reference evidence="1 2" key="1">
    <citation type="submission" date="2014-04" db="EMBL/GenBank/DDBJ databases">
        <authorList>
            <consortium name="DOE Joint Genome Institute"/>
            <person name="Kuo A."/>
            <person name="Kohler A."/>
            <person name="Jargeat P."/>
            <person name="Nagy L.G."/>
            <person name="Floudas D."/>
            <person name="Copeland A."/>
            <person name="Barry K.W."/>
            <person name="Cichocki N."/>
            <person name="Veneault-Fourrey C."/>
            <person name="LaButti K."/>
            <person name="Lindquist E.A."/>
            <person name="Lipzen A."/>
            <person name="Lundell T."/>
            <person name="Morin E."/>
            <person name="Murat C."/>
            <person name="Sun H."/>
            <person name="Tunlid A."/>
            <person name="Henrissat B."/>
            <person name="Grigoriev I.V."/>
            <person name="Hibbett D.S."/>
            <person name="Martin F."/>
            <person name="Nordberg H.P."/>
            <person name="Cantor M.N."/>
            <person name="Hua S.X."/>
        </authorList>
    </citation>
    <scope>NUCLEOTIDE SEQUENCE [LARGE SCALE GENOMIC DNA]</scope>
    <source>
        <strain evidence="1 2">Ve08.2h10</strain>
    </source>
</reference>
<organism evidence="1 2">
    <name type="scientific">Paxillus rubicundulus Ve08.2h10</name>
    <dbReference type="NCBI Taxonomy" id="930991"/>
    <lineage>
        <taxon>Eukaryota</taxon>
        <taxon>Fungi</taxon>
        <taxon>Dikarya</taxon>
        <taxon>Basidiomycota</taxon>
        <taxon>Agaricomycotina</taxon>
        <taxon>Agaricomycetes</taxon>
        <taxon>Agaricomycetidae</taxon>
        <taxon>Boletales</taxon>
        <taxon>Paxilineae</taxon>
        <taxon>Paxillaceae</taxon>
        <taxon>Paxillus</taxon>
    </lineage>
</organism>
<keyword evidence="2" id="KW-1185">Reference proteome</keyword>
<dbReference type="Proteomes" id="UP000054538">
    <property type="component" value="Unassembled WGS sequence"/>
</dbReference>
<reference evidence="2" key="2">
    <citation type="submission" date="2015-01" db="EMBL/GenBank/DDBJ databases">
        <title>Evolutionary Origins and Diversification of the Mycorrhizal Mutualists.</title>
        <authorList>
            <consortium name="DOE Joint Genome Institute"/>
            <consortium name="Mycorrhizal Genomics Consortium"/>
            <person name="Kohler A."/>
            <person name="Kuo A."/>
            <person name="Nagy L.G."/>
            <person name="Floudas D."/>
            <person name="Copeland A."/>
            <person name="Barry K.W."/>
            <person name="Cichocki N."/>
            <person name="Veneault-Fourrey C."/>
            <person name="LaButti K."/>
            <person name="Lindquist E.A."/>
            <person name="Lipzen A."/>
            <person name="Lundell T."/>
            <person name="Morin E."/>
            <person name="Murat C."/>
            <person name="Riley R."/>
            <person name="Ohm R."/>
            <person name="Sun H."/>
            <person name="Tunlid A."/>
            <person name="Henrissat B."/>
            <person name="Grigoriev I.V."/>
            <person name="Hibbett D.S."/>
            <person name="Martin F."/>
        </authorList>
    </citation>
    <scope>NUCLEOTIDE SEQUENCE [LARGE SCALE GENOMIC DNA]</scope>
    <source>
        <strain evidence="2">Ve08.2h10</strain>
    </source>
</reference>
<protein>
    <submittedName>
        <fullName evidence="1">Uncharacterized protein</fullName>
    </submittedName>
</protein>
<name>A0A0D0E802_9AGAM</name>